<dbReference type="PANTHER" id="PTHR34144">
    <property type="entry name" value="CHROMOSOME 8, WHOLE GENOME SHOTGUN SEQUENCE"/>
    <property type="match status" value="1"/>
</dbReference>
<keyword evidence="1" id="KW-0472">Membrane</keyword>
<evidence type="ECO:0000256" key="1">
    <source>
        <dbReference type="SAM" id="Phobius"/>
    </source>
</evidence>
<feature type="transmembrane region" description="Helical" evidence="1">
    <location>
        <begin position="20"/>
        <end position="38"/>
    </location>
</feature>
<accession>A0A8K0TFV9</accession>
<proteinExistence type="predicted"/>
<gene>
    <name evidence="2" type="ORF">B0T11DRAFT_319785</name>
</gene>
<comment type="caution">
    <text evidence="2">The sequence shown here is derived from an EMBL/GenBank/DDBJ whole genome shotgun (WGS) entry which is preliminary data.</text>
</comment>
<dbReference type="Proteomes" id="UP000813385">
    <property type="component" value="Unassembled WGS sequence"/>
</dbReference>
<keyword evidence="2" id="KW-0808">Transferase</keyword>
<keyword evidence="2" id="KW-0328">Glycosyltransferase</keyword>
<keyword evidence="1" id="KW-1133">Transmembrane helix</keyword>
<dbReference type="EMBL" id="JAGPXD010000004">
    <property type="protein sequence ID" value="KAH7358778.1"/>
    <property type="molecule type" value="Genomic_DNA"/>
</dbReference>
<organism evidence="2 3">
    <name type="scientific">Plectosphaerella cucumerina</name>
    <dbReference type="NCBI Taxonomy" id="40658"/>
    <lineage>
        <taxon>Eukaryota</taxon>
        <taxon>Fungi</taxon>
        <taxon>Dikarya</taxon>
        <taxon>Ascomycota</taxon>
        <taxon>Pezizomycotina</taxon>
        <taxon>Sordariomycetes</taxon>
        <taxon>Hypocreomycetidae</taxon>
        <taxon>Glomerellales</taxon>
        <taxon>Plectosphaerellaceae</taxon>
        <taxon>Plectosphaerella</taxon>
    </lineage>
</organism>
<evidence type="ECO:0000313" key="3">
    <source>
        <dbReference type="Proteomes" id="UP000813385"/>
    </source>
</evidence>
<dbReference type="PANTHER" id="PTHR34144:SF7">
    <property type="entry name" value="EXPORT PROTEIN (CAP59), PUTATIVE (AFU_ORTHOLOGUE AFUA_7G05020)-RELATED"/>
    <property type="match status" value="1"/>
</dbReference>
<keyword evidence="1" id="KW-0812">Transmembrane</keyword>
<dbReference type="OrthoDB" id="262547at2759"/>
<dbReference type="GO" id="GO:0016757">
    <property type="term" value="F:glycosyltransferase activity"/>
    <property type="evidence" value="ECO:0007669"/>
    <property type="project" value="UniProtKB-KW"/>
</dbReference>
<keyword evidence="3" id="KW-1185">Reference proteome</keyword>
<dbReference type="AlphaFoldDB" id="A0A8K0TFV9"/>
<protein>
    <submittedName>
        <fullName evidence="2">Cryptococcal mannosyltransferase 1-domain-containing protein</fullName>
    </submittedName>
</protein>
<name>A0A8K0TFV9_9PEZI</name>
<reference evidence="2" key="1">
    <citation type="journal article" date="2021" name="Nat. Commun.">
        <title>Genetic determinants of endophytism in the Arabidopsis root mycobiome.</title>
        <authorList>
            <person name="Mesny F."/>
            <person name="Miyauchi S."/>
            <person name="Thiergart T."/>
            <person name="Pickel B."/>
            <person name="Atanasova L."/>
            <person name="Karlsson M."/>
            <person name="Huettel B."/>
            <person name="Barry K.W."/>
            <person name="Haridas S."/>
            <person name="Chen C."/>
            <person name="Bauer D."/>
            <person name="Andreopoulos W."/>
            <person name="Pangilinan J."/>
            <person name="LaButti K."/>
            <person name="Riley R."/>
            <person name="Lipzen A."/>
            <person name="Clum A."/>
            <person name="Drula E."/>
            <person name="Henrissat B."/>
            <person name="Kohler A."/>
            <person name="Grigoriev I.V."/>
            <person name="Martin F.M."/>
            <person name="Hacquard S."/>
        </authorList>
    </citation>
    <scope>NUCLEOTIDE SEQUENCE</scope>
    <source>
        <strain evidence="2">MPI-CAGE-AT-0016</strain>
    </source>
</reference>
<dbReference type="Pfam" id="PF11735">
    <property type="entry name" value="CAP59_mtransfer"/>
    <property type="match status" value="1"/>
</dbReference>
<sequence length="420" mass="47535">MGYLSSNVLYARRVARGRPIRLILIILSLVLLIDTIWVQRNIAVRDLRPRAFDTPRKHERVYIAALHWNSAYLIYMQWKDSVLALADALGHENVFVSIYESGSWDETKDMLGWLDSELASRGVPRHIAMDNVTHEELLENAPGEGEPLTEGWIKTSRSPAELRRIPYLAKLRNKTLRDLWDMADKGITFDKVVFLNDVYFSAEDVLTLLDTNRGVYAAACSLDFSDPPQFYDTFALRDSEGDPHLTMTWPYFRSPRSRKALVEHSPAVPVQSCWNGIVAMPAAPFSSSNQHERLKFRGISDSLAGHHLEGSECCLIHVDNPLTQDLGVFLNPRVRVGYNPKAYEATHPVPGSSWVSVWGILRGRLVNYIRGLSSTSSLDDKVVNGRMALWEAESKSNHEPGRICLIDETQVIAWNGWNHV</sequence>
<evidence type="ECO:0000313" key="2">
    <source>
        <dbReference type="EMBL" id="KAH7358778.1"/>
    </source>
</evidence>
<dbReference type="InterPro" id="IPR021047">
    <property type="entry name" value="Mannosyltransferase_CMT1"/>
</dbReference>